<evidence type="ECO:0000313" key="1">
    <source>
        <dbReference type="EMBL" id="DAE29793.1"/>
    </source>
</evidence>
<dbReference type="EMBL" id="BK059099">
    <property type="protein sequence ID" value="DAE29793.1"/>
    <property type="molecule type" value="Genomic_DNA"/>
</dbReference>
<reference evidence="1" key="1">
    <citation type="journal article" date="2021" name="Proc. Natl. Acad. Sci. U.S.A.">
        <title>A Catalog of Tens of Thousands of Viruses from Human Metagenomes Reveals Hidden Associations with Chronic Diseases.</title>
        <authorList>
            <person name="Tisza M.J."/>
            <person name="Buck C.B."/>
        </authorList>
    </citation>
    <scope>NUCLEOTIDE SEQUENCE</scope>
    <source>
        <strain evidence="1">CtL1g6</strain>
    </source>
</reference>
<sequence>MLRFECAIIKVSRKKELLQEKEQQHERLR</sequence>
<protein>
    <submittedName>
        <fullName evidence="1">Uncharacterized protein</fullName>
    </submittedName>
</protein>
<name>A0A8S5RFD8_9VIRU</name>
<organism evidence="1">
    <name type="scientific">virus sp. ctL1g6</name>
    <dbReference type="NCBI Taxonomy" id="2827988"/>
    <lineage>
        <taxon>Viruses</taxon>
    </lineage>
</organism>
<proteinExistence type="predicted"/>
<accession>A0A8S5RFD8</accession>